<dbReference type="Proteomes" id="UP001157034">
    <property type="component" value="Unassembled WGS sequence"/>
</dbReference>
<dbReference type="RefSeq" id="WP_284252943.1">
    <property type="nucleotide sequence ID" value="NZ_BAAAQO010000003.1"/>
</dbReference>
<feature type="transmembrane region" description="Helical" evidence="1">
    <location>
        <begin position="28"/>
        <end position="47"/>
    </location>
</feature>
<name>A0ABQ6K2Y6_9MICO</name>
<sequence>MGGSSSEAVHYSPRRHAVRAQKQGRARYALSLLAVTVSFGLIALTLAQPRMPAVAATADPPRPHHGQTFALSAVTVAAVTRDGFSVTKPEPPRVAAAPRLGVPRAAAPDPGTAQAIAYGMLKARGMGDDQYSCLVTLWNHESHWNVYAGNPVSGAYGIPQALPGSKMASAGPNWQSEAATQITWGLGYISGRYGTPCAALAHWQSSNWY</sequence>
<evidence type="ECO:0000313" key="3">
    <source>
        <dbReference type="Proteomes" id="UP001157034"/>
    </source>
</evidence>
<evidence type="ECO:0000313" key="2">
    <source>
        <dbReference type="EMBL" id="GMA93935.1"/>
    </source>
</evidence>
<evidence type="ECO:0008006" key="4">
    <source>
        <dbReference type="Google" id="ProtNLM"/>
    </source>
</evidence>
<organism evidence="2 3">
    <name type="scientific">Pseudolysinimonas kribbensis</name>
    <dbReference type="NCBI Taxonomy" id="433641"/>
    <lineage>
        <taxon>Bacteria</taxon>
        <taxon>Bacillati</taxon>
        <taxon>Actinomycetota</taxon>
        <taxon>Actinomycetes</taxon>
        <taxon>Micrococcales</taxon>
        <taxon>Microbacteriaceae</taxon>
        <taxon>Pseudolysinimonas</taxon>
    </lineage>
</organism>
<accession>A0ABQ6K2Y6</accession>
<keyword evidence="1" id="KW-0812">Transmembrane</keyword>
<gene>
    <name evidence="2" type="ORF">GCM10025881_07590</name>
</gene>
<protein>
    <recommendedName>
        <fullName evidence="4">Lytic transglycosylase domain-containing protein</fullName>
    </recommendedName>
</protein>
<dbReference type="EMBL" id="BSVB01000001">
    <property type="protein sequence ID" value="GMA93935.1"/>
    <property type="molecule type" value="Genomic_DNA"/>
</dbReference>
<dbReference type="SUPFAM" id="SSF53955">
    <property type="entry name" value="Lysozyme-like"/>
    <property type="match status" value="1"/>
</dbReference>
<reference evidence="3" key="1">
    <citation type="journal article" date="2019" name="Int. J. Syst. Evol. Microbiol.">
        <title>The Global Catalogue of Microorganisms (GCM) 10K type strain sequencing project: providing services to taxonomists for standard genome sequencing and annotation.</title>
        <authorList>
            <consortium name="The Broad Institute Genomics Platform"/>
            <consortium name="The Broad Institute Genome Sequencing Center for Infectious Disease"/>
            <person name="Wu L."/>
            <person name="Ma J."/>
        </authorList>
    </citation>
    <scope>NUCLEOTIDE SEQUENCE [LARGE SCALE GENOMIC DNA]</scope>
    <source>
        <strain evidence="3">NBRC 108894</strain>
    </source>
</reference>
<keyword evidence="1" id="KW-0472">Membrane</keyword>
<keyword evidence="1" id="KW-1133">Transmembrane helix</keyword>
<evidence type="ECO:0000256" key="1">
    <source>
        <dbReference type="SAM" id="Phobius"/>
    </source>
</evidence>
<proteinExistence type="predicted"/>
<comment type="caution">
    <text evidence="2">The sequence shown here is derived from an EMBL/GenBank/DDBJ whole genome shotgun (WGS) entry which is preliminary data.</text>
</comment>
<dbReference type="InterPro" id="IPR023346">
    <property type="entry name" value="Lysozyme-like_dom_sf"/>
</dbReference>
<keyword evidence="3" id="KW-1185">Reference proteome</keyword>